<sequence>MKKIFNYITIGVLGLSVSACQKDFIDLTPTAQFTDAVYFKKAADFKAYATAFYGRLQGWSFSNMDNSSDLSANSNGNGFDIGYGTIAVGSTNWDYSGIRSCNTLLEKASTYTNPGEISQYVGEAYFFRAYTYFGLLKTFGGVPIVTTVMDVNSPDLFAKRNSRYQVVAQILTDLDEAIAKLPIEQNLTATDKGRASKWAAKALKAQVLLHEATWEKYVGQTPDGDGTSKGAGTAGYEAANVNKYLTDAVAQCQDIMNNGGYELWNKNADSKMANLSSWYLFNLEDAGSNPGGYDKTSNKEFILYQTYDYTYKQSRINISWTSWQLYPSRKFLDMAVCTDGLPPTKSPLFLGYHTADSEFQNRDRRLLNYLYGSMTAPTSVTLDFGSLGSSGYGNSKYAVYGYGSRRIDLTESANWPIIRLAEIYLIYAEALIELNGNITDAQLDASINKLRDRGGVARLTNALAGTNGLDMKEEIRRERAVELYREGKRFDDLKRWGILEASLNTSRLGRVVGDASYATPFKDASGQPTSLYKATTYVWGEEVVQTPKGMLKSVVVSSSVNHSVAAKHYLYPIPLSQIILNKNLLQNPGYN</sequence>
<dbReference type="RefSeq" id="WP_099441001.1">
    <property type="nucleotide sequence ID" value="NZ_CP024091.1"/>
</dbReference>
<dbReference type="SUPFAM" id="SSF48452">
    <property type="entry name" value="TPR-like"/>
    <property type="match status" value="1"/>
</dbReference>
<name>A0A2D1UBY7_9SPHI</name>
<dbReference type="InterPro" id="IPR033985">
    <property type="entry name" value="SusD-like_N"/>
</dbReference>
<dbReference type="EMBL" id="CP024091">
    <property type="protein sequence ID" value="ATP59130.1"/>
    <property type="molecule type" value="Genomic_DNA"/>
</dbReference>
<comment type="subcellular location">
    <subcellularLocation>
        <location evidence="1">Cell outer membrane</location>
    </subcellularLocation>
</comment>
<evidence type="ECO:0000259" key="7">
    <source>
        <dbReference type="Pfam" id="PF14322"/>
    </source>
</evidence>
<feature type="domain" description="SusD-like N-terminal" evidence="7">
    <location>
        <begin position="94"/>
        <end position="209"/>
    </location>
</feature>
<dbReference type="InterPro" id="IPR012944">
    <property type="entry name" value="SusD_RagB_dom"/>
</dbReference>
<protein>
    <submittedName>
        <fullName evidence="8">RagB/SusD family nutrient uptake outer membrane protein</fullName>
    </submittedName>
</protein>
<dbReference type="InterPro" id="IPR011990">
    <property type="entry name" value="TPR-like_helical_dom_sf"/>
</dbReference>
<dbReference type="Pfam" id="PF14322">
    <property type="entry name" value="SusD-like_3"/>
    <property type="match status" value="1"/>
</dbReference>
<evidence type="ECO:0000313" key="8">
    <source>
        <dbReference type="EMBL" id="ATP59130.1"/>
    </source>
</evidence>
<evidence type="ECO:0000256" key="5">
    <source>
        <dbReference type="ARBA" id="ARBA00023237"/>
    </source>
</evidence>
<keyword evidence="3" id="KW-0732">Signal</keyword>
<comment type="similarity">
    <text evidence="2">Belongs to the SusD family.</text>
</comment>
<gene>
    <name evidence="8" type="ORF">CPT03_04050</name>
</gene>
<dbReference type="GO" id="GO:0009279">
    <property type="term" value="C:cell outer membrane"/>
    <property type="evidence" value="ECO:0007669"/>
    <property type="project" value="UniProtKB-SubCell"/>
</dbReference>
<keyword evidence="4" id="KW-0472">Membrane</keyword>
<dbReference type="AlphaFoldDB" id="A0A2D1UBY7"/>
<evidence type="ECO:0000313" key="9">
    <source>
        <dbReference type="Proteomes" id="UP000223749"/>
    </source>
</evidence>
<proteinExistence type="inferred from homology"/>
<evidence type="ECO:0000256" key="4">
    <source>
        <dbReference type="ARBA" id="ARBA00023136"/>
    </source>
</evidence>
<dbReference type="OrthoDB" id="5694214at2"/>
<evidence type="ECO:0000256" key="3">
    <source>
        <dbReference type="ARBA" id="ARBA00022729"/>
    </source>
</evidence>
<dbReference type="Pfam" id="PF07980">
    <property type="entry name" value="SusD_RagB"/>
    <property type="match status" value="1"/>
</dbReference>
<evidence type="ECO:0000259" key="6">
    <source>
        <dbReference type="Pfam" id="PF07980"/>
    </source>
</evidence>
<feature type="domain" description="RagB/SusD" evidence="6">
    <location>
        <begin position="390"/>
        <end position="590"/>
    </location>
</feature>
<keyword evidence="9" id="KW-1185">Reference proteome</keyword>
<organism evidence="8 9">
    <name type="scientific">Pedobacter ginsengisoli</name>
    <dbReference type="NCBI Taxonomy" id="363852"/>
    <lineage>
        <taxon>Bacteria</taxon>
        <taxon>Pseudomonadati</taxon>
        <taxon>Bacteroidota</taxon>
        <taxon>Sphingobacteriia</taxon>
        <taxon>Sphingobacteriales</taxon>
        <taxon>Sphingobacteriaceae</taxon>
        <taxon>Pedobacter</taxon>
    </lineage>
</organism>
<keyword evidence="5" id="KW-0998">Cell outer membrane</keyword>
<evidence type="ECO:0000256" key="1">
    <source>
        <dbReference type="ARBA" id="ARBA00004442"/>
    </source>
</evidence>
<dbReference type="Proteomes" id="UP000223749">
    <property type="component" value="Chromosome"/>
</dbReference>
<reference evidence="8 9" key="1">
    <citation type="submission" date="2017-10" db="EMBL/GenBank/DDBJ databases">
        <title>Whole genome of Pedobacter ginsengisoli T01R-27 isolated from tomato rhizosphere.</title>
        <authorList>
            <person name="Weon H.-Y."/>
            <person name="Lee S.A."/>
            <person name="Sang M.K."/>
            <person name="Song J."/>
        </authorList>
    </citation>
    <scope>NUCLEOTIDE SEQUENCE [LARGE SCALE GENOMIC DNA]</scope>
    <source>
        <strain evidence="8 9">T01R-27</strain>
    </source>
</reference>
<accession>A0A2D1UBY7</accession>
<dbReference type="Gene3D" id="1.25.40.390">
    <property type="match status" value="1"/>
</dbReference>
<dbReference type="KEGG" id="pgs:CPT03_04050"/>
<dbReference type="PROSITE" id="PS51257">
    <property type="entry name" value="PROKAR_LIPOPROTEIN"/>
    <property type="match status" value="1"/>
</dbReference>
<evidence type="ECO:0000256" key="2">
    <source>
        <dbReference type="ARBA" id="ARBA00006275"/>
    </source>
</evidence>